<name>A0A8J3XEI9_9ACTN</name>
<comment type="caution">
    <text evidence="9">The sequence shown here is derived from an EMBL/GenBank/DDBJ whole genome shotgun (WGS) entry which is preliminary data.</text>
</comment>
<feature type="transmembrane region" description="Helical" evidence="8">
    <location>
        <begin position="120"/>
        <end position="138"/>
    </location>
</feature>
<evidence type="ECO:0000256" key="5">
    <source>
        <dbReference type="ARBA" id="ARBA00022692"/>
    </source>
</evidence>
<keyword evidence="2" id="KW-1003">Cell membrane</keyword>
<evidence type="ECO:0000256" key="7">
    <source>
        <dbReference type="ARBA" id="ARBA00023136"/>
    </source>
</evidence>
<reference evidence="9 10" key="1">
    <citation type="submission" date="2021-01" db="EMBL/GenBank/DDBJ databases">
        <title>Whole genome shotgun sequence of Planotetraspora phitsanulokensis NBRC 104273.</title>
        <authorList>
            <person name="Komaki H."/>
            <person name="Tamura T."/>
        </authorList>
    </citation>
    <scope>NUCLEOTIDE SEQUENCE [LARGE SCALE GENOMIC DNA]</scope>
    <source>
        <strain evidence="9 10">NBRC 104273</strain>
    </source>
</reference>
<dbReference type="InterPro" id="IPR050297">
    <property type="entry name" value="LipidA_mod_glycosyltrf_83"/>
</dbReference>
<feature type="transmembrane region" description="Helical" evidence="8">
    <location>
        <begin position="150"/>
        <end position="178"/>
    </location>
</feature>
<feature type="transmembrane region" description="Helical" evidence="8">
    <location>
        <begin position="185"/>
        <end position="206"/>
    </location>
</feature>
<dbReference type="GO" id="GO:0010041">
    <property type="term" value="P:response to iron(III) ion"/>
    <property type="evidence" value="ECO:0007669"/>
    <property type="project" value="TreeGrafter"/>
</dbReference>
<dbReference type="GO" id="GO:0005886">
    <property type="term" value="C:plasma membrane"/>
    <property type="evidence" value="ECO:0007669"/>
    <property type="project" value="UniProtKB-SubCell"/>
</dbReference>
<keyword evidence="3" id="KW-0328">Glycosyltransferase</keyword>
<feature type="transmembrane region" description="Helical" evidence="8">
    <location>
        <begin position="284"/>
        <end position="304"/>
    </location>
</feature>
<dbReference type="EMBL" id="BOOP01000014">
    <property type="protein sequence ID" value="GII38542.1"/>
    <property type="molecule type" value="Genomic_DNA"/>
</dbReference>
<feature type="transmembrane region" description="Helical" evidence="8">
    <location>
        <begin position="94"/>
        <end position="113"/>
    </location>
</feature>
<keyword evidence="6 8" id="KW-1133">Transmembrane helix</keyword>
<evidence type="ECO:0000313" key="9">
    <source>
        <dbReference type="EMBL" id="GII38542.1"/>
    </source>
</evidence>
<feature type="transmembrane region" description="Helical" evidence="8">
    <location>
        <begin position="259"/>
        <end position="278"/>
    </location>
</feature>
<evidence type="ECO:0000256" key="2">
    <source>
        <dbReference type="ARBA" id="ARBA00022475"/>
    </source>
</evidence>
<feature type="transmembrane region" description="Helical" evidence="8">
    <location>
        <begin position="70"/>
        <end position="88"/>
    </location>
</feature>
<keyword evidence="10" id="KW-1185">Reference proteome</keyword>
<evidence type="ECO:0008006" key="11">
    <source>
        <dbReference type="Google" id="ProtNLM"/>
    </source>
</evidence>
<accession>A0A8J3XEI9</accession>
<evidence type="ECO:0000256" key="3">
    <source>
        <dbReference type="ARBA" id="ARBA00022676"/>
    </source>
</evidence>
<dbReference type="GO" id="GO:0016763">
    <property type="term" value="F:pentosyltransferase activity"/>
    <property type="evidence" value="ECO:0007669"/>
    <property type="project" value="TreeGrafter"/>
</dbReference>
<evidence type="ECO:0000256" key="1">
    <source>
        <dbReference type="ARBA" id="ARBA00004651"/>
    </source>
</evidence>
<keyword evidence="4" id="KW-0808">Transferase</keyword>
<dbReference type="PANTHER" id="PTHR33908">
    <property type="entry name" value="MANNOSYLTRANSFERASE YKCB-RELATED"/>
    <property type="match status" value="1"/>
</dbReference>
<dbReference type="GO" id="GO:0009103">
    <property type="term" value="P:lipopolysaccharide biosynthetic process"/>
    <property type="evidence" value="ECO:0007669"/>
    <property type="project" value="UniProtKB-ARBA"/>
</dbReference>
<evidence type="ECO:0000256" key="6">
    <source>
        <dbReference type="ARBA" id="ARBA00022989"/>
    </source>
</evidence>
<organism evidence="9 10">
    <name type="scientific">Planotetraspora phitsanulokensis</name>
    <dbReference type="NCBI Taxonomy" id="575192"/>
    <lineage>
        <taxon>Bacteria</taxon>
        <taxon>Bacillati</taxon>
        <taxon>Actinomycetota</taxon>
        <taxon>Actinomycetes</taxon>
        <taxon>Streptosporangiales</taxon>
        <taxon>Streptosporangiaceae</taxon>
        <taxon>Planotetraspora</taxon>
    </lineage>
</organism>
<feature type="transmembrane region" description="Helical" evidence="8">
    <location>
        <begin position="41"/>
        <end position="58"/>
    </location>
</feature>
<dbReference type="AlphaFoldDB" id="A0A8J3XEI9"/>
<evidence type="ECO:0000313" key="10">
    <source>
        <dbReference type="Proteomes" id="UP000622547"/>
    </source>
</evidence>
<gene>
    <name evidence="9" type="ORF">Pph01_35450</name>
</gene>
<keyword evidence="7 8" id="KW-0472">Membrane</keyword>
<evidence type="ECO:0000256" key="8">
    <source>
        <dbReference type="SAM" id="Phobius"/>
    </source>
</evidence>
<dbReference type="Proteomes" id="UP000622547">
    <property type="component" value="Unassembled WGS sequence"/>
</dbReference>
<proteinExistence type="predicted"/>
<protein>
    <recommendedName>
        <fullName evidence="11">Glycosyltransferase RgtA/B/C/D-like domain-containing protein</fullName>
    </recommendedName>
</protein>
<feature type="transmembrane region" description="Helical" evidence="8">
    <location>
        <begin position="232"/>
        <end position="252"/>
    </location>
</feature>
<evidence type="ECO:0000256" key="4">
    <source>
        <dbReference type="ARBA" id="ARBA00022679"/>
    </source>
</evidence>
<feature type="transmembrane region" description="Helical" evidence="8">
    <location>
        <begin position="311"/>
        <end position="332"/>
    </location>
</feature>
<comment type="subcellular location">
    <subcellularLocation>
        <location evidence="1">Cell membrane</location>
        <topology evidence="1">Multi-pass membrane protein</topology>
    </subcellularLocation>
</comment>
<sequence length="453" mass="49406">MAVWLPALAALAIGGWGITVPSLWRDESVSAVVARSPLSYMRQLMGDIDAVHALYYLLLRPFAAFGGSEFLLRLPSLIAFAGTAYGIAVLGRRLVGPMAGLYGGLLYALLPMASRYAQEVRSYAIVSFVAVLATWLLIDALDSPSRRRYVVYAVSVVLLGWFHLYALLLIGVHAVAVWTARPRRVLPWVLAVAGAGIALVPLVVVASGQRETQLFWLHPPNFEDLTAFLEEIAGNTAAAVVLFSLVACGVWWSRRIPIVALWAFAPILASFLISQVYPVYDPRYVLFVVPAIALLAGIGVHGVTTSLRGHIAVPIIAFVLVGALTFSAHVAIREPAGRPDDLRSLSAVLGAEQRPGDGVLFAPLRYRLFVTVYGEPFRNLIDLTNAPGTYEPRTADQFTAAAASVDRVWLVAPPAGPRNIGDPRFVELRRDFKFVSNRSFGYTRLALYVRNNR</sequence>
<dbReference type="PANTHER" id="PTHR33908:SF3">
    <property type="entry name" value="UNDECAPRENYL PHOSPHATE-ALPHA-4-AMINO-4-DEOXY-L-ARABINOSE ARABINOSYL TRANSFERASE"/>
    <property type="match status" value="1"/>
</dbReference>
<keyword evidence="5 8" id="KW-0812">Transmembrane</keyword>